<comment type="caution">
    <text evidence="7">The sequence shown here is derived from an EMBL/GenBank/DDBJ whole genome shotgun (WGS) entry which is preliminary data.</text>
</comment>
<protein>
    <submittedName>
        <fullName evidence="7">DUF1707 domain-containing protein</fullName>
    </submittedName>
</protein>
<keyword evidence="3 5" id="KW-1133">Transmembrane helix</keyword>
<accession>A0A7C9MZJ0</accession>
<dbReference type="Pfam" id="PF08044">
    <property type="entry name" value="DUF1707"/>
    <property type="match status" value="1"/>
</dbReference>
<feature type="domain" description="DUF1707" evidence="6">
    <location>
        <begin position="20"/>
        <end position="71"/>
    </location>
</feature>
<evidence type="ECO:0000259" key="6">
    <source>
        <dbReference type="Pfam" id="PF08044"/>
    </source>
</evidence>
<dbReference type="EMBL" id="WXEW01000002">
    <property type="protein sequence ID" value="NAS21309.1"/>
    <property type="molecule type" value="Genomic_DNA"/>
</dbReference>
<dbReference type="InterPro" id="IPR012551">
    <property type="entry name" value="DUF1707_SHOCT-like"/>
</dbReference>
<comment type="subcellular location">
    <subcellularLocation>
        <location evidence="1">Membrane</location>
        <topology evidence="1">Multi-pass membrane protein</topology>
    </subcellularLocation>
</comment>
<dbReference type="InterPro" id="IPR019109">
    <property type="entry name" value="MamF_MmsF"/>
</dbReference>
<evidence type="ECO:0000256" key="4">
    <source>
        <dbReference type="ARBA" id="ARBA00023136"/>
    </source>
</evidence>
<sequence>MATSFSPAAPGRGPVPPAHLRVGDADREQVVEHVKLAYAEGRLDKDEMDLRLDHAMTAQTHADLAPVMADLYNRVPTLTAYPKPHDEPARAADGTDRVAGAAAHLITLTGLFVVGPLIMLLTAGRTSPYVRRHAMEALNFHLTVFGATILLPFTIVGVVLVPICWVLGIVLSIVGGVSALADGDFRYPLTVRLIK</sequence>
<keyword evidence="4 5" id="KW-0472">Membrane</keyword>
<keyword evidence="8" id="KW-1185">Reference proteome</keyword>
<evidence type="ECO:0000256" key="5">
    <source>
        <dbReference type="SAM" id="Phobius"/>
    </source>
</evidence>
<gene>
    <name evidence="7" type="ORF">GT755_06375</name>
</gene>
<dbReference type="Pfam" id="PF09685">
    <property type="entry name" value="MamF_MmsF"/>
    <property type="match status" value="1"/>
</dbReference>
<evidence type="ECO:0000313" key="7">
    <source>
        <dbReference type="EMBL" id="NAS21309.1"/>
    </source>
</evidence>
<evidence type="ECO:0000313" key="8">
    <source>
        <dbReference type="Proteomes" id="UP000479526"/>
    </source>
</evidence>
<keyword evidence="2 5" id="KW-0812">Transmembrane</keyword>
<proteinExistence type="predicted"/>
<evidence type="ECO:0000256" key="2">
    <source>
        <dbReference type="ARBA" id="ARBA00022692"/>
    </source>
</evidence>
<organism evidence="7 8">
    <name type="scientific">Herbidospora solisilvae</name>
    <dbReference type="NCBI Taxonomy" id="2696284"/>
    <lineage>
        <taxon>Bacteria</taxon>
        <taxon>Bacillati</taxon>
        <taxon>Actinomycetota</taxon>
        <taxon>Actinomycetes</taxon>
        <taxon>Streptosporangiales</taxon>
        <taxon>Streptosporangiaceae</taxon>
        <taxon>Herbidospora</taxon>
    </lineage>
</organism>
<feature type="transmembrane region" description="Helical" evidence="5">
    <location>
        <begin position="142"/>
        <end position="175"/>
    </location>
</feature>
<dbReference type="Proteomes" id="UP000479526">
    <property type="component" value="Unassembled WGS sequence"/>
</dbReference>
<evidence type="ECO:0000256" key="1">
    <source>
        <dbReference type="ARBA" id="ARBA00004141"/>
    </source>
</evidence>
<name>A0A7C9MZJ0_9ACTN</name>
<reference evidence="7 8" key="1">
    <citation type="submission" date="2020-01" db="EMBL/GenBank/DDBJ databases">
        <title>Herbidospora sp. NEAU-GS84 nov., a novel actinomycete isolated from soil.</title>
        <authorList>
            <person name="Han L."/>
        </authorList>
    </citation>
    <scope>NUCLEOTIDE SEQUENCE [LARGE SCALE GENOMIC DNA]</scope>
    <source>
        <strain evidence="7 8">NEAU-GS84</strain>
    </source>
</reference>
<evidence type="ECO:0000256" key="3">
    <source>
        <dbReference type="ARBA" id="ARBA00022989"/>
    </source>
</evidence>
<feature type="transmembrane region" description="Helical" evidence="5">
    <location>
        <begin position="101"/>
        <end position="121"/>
    </location>
</feature>
<dbReference type="AlphaFoldDB" id="A0A7C9MZJ0"/>